<feature type="region of interest" description="Disordered" evidence="1">
    <location>
        <begin position="88"/>
        <end position="112"/>
    </location>
</feature>
<organism evidence="2 3">
    <name type="scientific">Tanacetum coccineum</name>
    <dbReference type="NCBI Taxonomy" id="301880"/>
    <lineage>
        <taxon>Eukaryota</taxon>
        <taxon>Viridiplantae</taxon>
        <taxon>Streptophyta</taxon>
        <taxon>Embryophyta</taxon>
        <taxon>Tracheophyta</taxon>
        <taxon>Spermatophyta</taxon>
        <taxon>Magnoliopsida</taxon>
        <taxon>eudicotyledons</taxon>
        <taxon>Gunneridae</taxon>
        <taxon>Pentapetalae</taxon>
        <taxon>asterids</taxon>
        <taxon>campanulids</taxon>
        <taxon>Asterales</taxon>
        <taxon>Asteraceae</taxon>
        <taxon>Asteroideae</taxon>
        <taxon>Anthemideae</taxon>
        <taxon>Anthemidinae</taxon>
        <taxon>Tanacetum</taxon>
    </lineage>
</organism>
<feature type="compositionally biased region" description="Polar residues" evidence="1">
    <location>
        <begin position="88"/>
        <end position="99"/>
    </location>
</feature>
<evidence type="ECO:0000313" key="2">
    <source>
        <dbReference type="EMBL" id="GJT62650.1"/>
    </source>
</evidence>
<gene>
    <name evidence="2" type="ORF">Tco_1006183</name>
</gene>
<dbReference type="Proteomes" id="UP001151760">
    <property type="component" value="Unassembled WGS sequence"/>
</dbReference>
<keyword evidence="3" id="KW-1185">Reference proteome</keyword>
<name>A0ABQ5FH60_9ASTR</name>
<proteinExistence type="predicted"/>
<protein>
    <submittedName>
        <fullName evidence="2">Uncharacterized protein</fullName>
    </submittedName>
</protein>
<reference evidence="2" key="1">
    <citation type="journal article" date="2022" name="Int. J. Mol. Sci.">
        <title>Draft Genome of Tanacetum Coccineum: Genomic Comparison of Closely Related Tanacetum-Family Plants.</title>
        <authorList>
            <person name="Yamashiro T."/>
            <person name="Shiraishi A."/>
            <person name="Nakayama K."/>
            <person name="Satake H."/>
        </authorList>
    </citation>
    <scope>NUCLEOTIDE SEQUENCE</scope>
</reference>
<evidence type="ECO:0000256" key="1">
    <source>
        <dbReference type="SAM" id="MobiDB-lite"/>
    </source>
</evidence>
<dbReference type="EMBL" id="BQNB010017393">
    <property type="protein sequence ID" value="GJT62650.1"/>
    <property type="molecule type" value="Genomic_DNA"/>
</dbReference>
<comment type="caution">
    <text evidence="2">The sequence shown here is derived from an EMBL/GenBank/DDBJ whole genome shotgun (WGS) entry which is preliminary data.</text>
</comment>
<accession>A0ABQ5FH60</accession>
<evidence type="ECO:0000313" key="3">
    <source>
        <dbReference type="Proteomes" id="UP001151760"/>
    </source>
</evidence>
<sequence length="268" mass="29792">MHTTMDPVQVKTLKIQAGVQVSRQGELGRHLQLWKTLFVLYLYMIGTLKKEISLNYNNSFLGEYECSSLALDRDERRDEKKRLDNLKQDQTVQENSTVTAGGPGGPRYIGGPPSLSRGLRRLTLLFLSFSGKGVRFCKFSMSCSLSSRAEFRFALNSIEELSREPSVSELFLRTHQNKKNKVFVDTTAKATWEGCNAVHGADDALNAQSGNGAKTYPKWIDRVGSKNRTAYGVGRFGKVVANEVGKAVAEEVGKATQQILDAIRIRPV</sequence>
<reference evidence="2" key="2">
    <citation type="submission" date="2022-01" db="EMBL/GenBank/DDBJ databases">
        <authorList>
            <person name="Yamashiro T."/>
            <person name="Shiraishi A."/>
            <person name="Satake H."/>
            <person name="Nakayama K."/>
        </authorList>
    </citation>
    <scope>NUCLEOTIDE SEQUENCE</scope>
</reference>